<proteinExistence type="predicted"/>
<evidence type="ECO:0000313" key="2">
    <source>
        <dbReference type="EMBL" id="KAH3739165.1"/>
    </source>
</evidence>
<feature type="region of interest" description="Disordered" evidence="1">
    <location>
        <begin position="1"/>
        <end position="40"/>
    </location>
</feature>
<reference evidence="2" key="2">
    <citation type="submission" date="2020-11" db="EMBL/GenBank/DDBJ databases">
        <authorList>
            <person name="McCartney M.A."/>
            <person name="Auch B."/>
            <person name="Kono T."/>
            <person name="Mallez S."/>
            <person name="Becker A."/>
            <person name="Gohl D.M."/>
            <person name="Silverstein K.A.T."/>
            <person name="Koren S."/>
            <person name="Bechman K.B."/>
            <person name="Herman A."/>
            <person name="Abrahante J.E."/>
            <person name="Garbe J."/>
        </authorList>
    </citation>
    <scope>NUCLEOTIDE SEQUENCE</scope>
    <source>
        <strain evidence="2">Duluth1</strain>
        <tissue evidence="2">Whole animal</tissue>
    </source>
</reference>
<dbReference type="EMBL" id="JAIWYP010000011">
    <property type="protein sequence ID" value="KAH3739165.1"/>
    <property type="molecule type" value="Genomic_DNA"/>
</dbReference>
<accession>A0A9D4HXP2</accession>
<gene>
    <name evidence="2" type="ORF">DPMN_045812</name>
</gene>
<evidence type="ECO:0000256" key="1">
    <source>
        <dbReference type="SAM" id="MobiDB-lite"/>
    </source>
</evidence>
<name>A0A9D4HXP2_DREPO</name>
<organism evidence="2 3">
    <name type="scientific">Dreissena polymorpha</name>
    <name type="common">Zebra mussel</name>
    <name type="synonym">Mytilus polymorpha</name>
    <dbReference type="NCBI Taxonomy" id="45954"/>
    <lineage>
        <taxon>Eukaryota</taxon>
        <taxon>Metazoa</taxon>
        <taxon>Spiralia</taxon>
        <taxon>Lophotrochozoa</taxon>
        <taxon>Mollusca</taxon>
        <taxon>Bivalvia</taxon>
        <taxon>Autobranchia</taxon>
        <taxon>Heteroconchia</taxon>
        <taxon>Euheterodonta</taxon>
        <taxon>Imparidentia</taxon>
        <taxon>Neoheterodontei</taxon>
        <taxon>Myida</taxon>
        <taxon>Dreissenoidea</taxon>
        <taxon>Dreissenidae</taxon>
        <taxon>Dreissena</taxon>
    </lineage>
</organism>
<evidence type="ECO:0000313" key="3">
    <source>
        <dbReference type="Proteomes" id="UP000828390"/>
    </source>
</evidence>
<protein>
    <submittedName>
        <fullName evidence="2">Uncharacterized protein</fullName>
    </submittedName>
</protein>
<dbReference type="AlphaFoldDB" id="A0A9D4HXP2"/>
<sequence>MSRPADDSTSASDGVSKLDHAGGSTVDVNSQTGDSEEGAGVNKAELCQLLTTEVSQFQRFPRSPRQTR</sequence>
<keyword evidence="3" id="KW-1185">Reference proteome</keyword>
<dbReference type="Proteomes" id="UP000828390">
    <property type="component" value="Unassembled WGS sequence"/>
</dbReference>
<comment type="caution">
    <text evidence="2">The sequence shown here is derived from an EMBL/GenBank/DDBJ whole genome shotgun (WGS) entry which is preliminary data.</text>
</comment>
<reference evidence="2" key="1">
    <citation type="journal article" date="2019" name="bioRxiv">
        <title>The Genome of the Zebra Mussel, Dreissena polymorpha: A Resource for Invasive Species Research.</title>
        <authorList>
            <person name="McCartney M.A."/>
            <person name="Auch B."/>
            <person name="Kono T."/>
            <person name="Mallez S."/>
            <person name="Zhang Y."/>
            <person name="Obille A."/>
            <person name="Becker A."/>
            <person name="Abrahante J.E."/>
            <person name="Garbe J."/>
            <person name="Badalamenti J.P."/>
            <person name="Herman A."/>
            <person name="Mangelson H."/>
            <person name="Liachko I."/>
            <person name="Sullivan S."/>
            <person name="Sone E.D."/>
            <person name="Koren S."/>
            <person name="Silverstein K.A.T."/>
            <person name="Beckman K.B."/>
            <person name="Gohl D.M."/>
        </authorList>
    </citation>
    <scope>NUCLEOTIDE SEQUENCE</scope>
    <source>
        <strain evidence="2">Duluth1</strain>
        <tissue evidence="2">Whole animal</tissue>
    </source>
</reference>